<gene>
    <name evidence="1" type="ORF">A8O14_06605</name>
</gene>
<dbReference type="EMBL" id="CP015922">
    <property type="protein sequence ID" value="ANI99770.1"/>
    <property type="molecule type" value="Genomic_DNA"/>
</dbReference>
<sequence length="112" mass="12575">MEVINKNPLASDFAVLFQRIMTLAEELEGMREYYRELYKKIESGELSATDDQEIDLLKTFNVAGFVNLSIVSARAAQTAAIIANDVSLSRVFDPTLKTTERALRHIESGAHR</sequence>
<dbReference type="OrthoDB" id="9132536at2"/>
<evidence type="ECO:0000313" key="2">
    <source>
        <dbReference type="Proteomes" id="UP000078463"/>
    </source>
</evidence>
<organism evidence="1 2">
    <name type="scientific">Polynucleobacter wuianus</name>
    <dbReference type="NCBI Taxonomy" id="1743168"/>
    <lineage>
        <taxon>Bacteria</taxon>
        <taxon>Pseudomonadati</taxon>
        <taxon>Pseudomonadota</taxon>
        <taxon>Betaproteobacteria</taxon>
        <taxon>Burkholderiales</taxon>
        <taxon>Burkholderiaceae</taxon>
        <taxon>Polynucleobacter</taxon>
    </lineage>
</organism>
<dbReference type="Proteomes" id="UP000078463">
    <property type="component" value="Chromosome"/>
</dbReference>
<dbReference type="STRING" id="1743168.A8O14_06605"/>
<accession>A0A191UFT8</accession>
<proteinExistence type="predicted"/>
<dbReference type="AlphaFoldDB" id="A0A191UFT8"/>
<dbReference type="KEGG" id="pwu:A8O14_06605"/>
<reference evidence="2" key="1">
    <citation type="submission" date="2016-05" db="EMBL/GenBank/DDBJ databases">
        <title>Polynucleobacter sp. QLW-P1FAT50C-4 genome.</title>
        <authorList>
            <person name="Hahn M.W."/>
        </authorList>
    </citation>
    <scope>NUCLEOTIDE SEQUENCE [LARGE SCALE GENOMIC DNA]</scope>
    <source>
        <strain evidence="2">QLW-P1FAT50C-4</strain>
    </source>
</reference>
<dbReference type="RefSeq" id="WP_068948778.1">
    <property type="nucleotide sequence ID" value="NZ_CP015922.1"/>
</dbReference>
<keyword evidence="2" id="KW-1185">Reference proteome</keyword>
<protein>
    <submittedName>
        <fullName evidence="1">Uncharacterized protein</fullName>
    </submittedName>
</protein>
<evidence type="ECO:0000313" key="1">
    <source>
        <dbReference type="EMBL" id="ANI99770.1"/>
    </source>
</evidence>
<name>A0A191UFT8_9BURK</name>